<name>A0A5J4TZG0_9EUKA</name>
<feature type="non-terminal residue" evidence="1">
    <location>
        <position position="1"/>
    </location>
</feature>
<dbReference type="AlphaFoldDB" id="A0A5J4TZG0"/>
<gene>
    <name evidence="1" type="ORF">EZS28_040889</name>
</gene>
<evidence type="ECO:0000313" key="2">
    <source>
        <dbReference type="Proteomes" id="UP000324800"/>
    </source>
</evidence>
<evidence type="ECO:0000313" key="1">
    <source>
        <dbReference type="EMBL" id="KAA6363584.1"/>
    </source>
</evidence>
<organism evidence="1 2">
    <name type="scientific">Streblomastix strix</name>
    <dbReference type="NCBI Taxonomy" id="222440"/>
    <lineage>
        <taxon>Eukaryota</taxon>
        <taxon>Metamonada</taxon>
        <taxon>Preaxostyla</taxon>
        <taxon>Oxymonadida</taxon>
        <taxon>Streblomastigidae</taxon>
        <taxon>Streblomastix</taxon>
    </lineage>
</organism>
<proteinExistence type="predicted"/>
<accession>A0A5J4TZG0</accession>
<comment type="caution">
    <text evidence="1">The sequence shown here is derived from an EMBL/GenBank/DDBJ whole genome shotgun (WGS) entry which is preliminary data.</text>
</comment>
<protein>
    <submittedName>
        <fullName evidence="1">Uncharacterized protein</fullName>
    </submittedName>
</protein>
<dbReference type="EMBL" id="SNRW01022722">
    <property type="protein sequence ID" value="KAA6363584.1"/>
    <property type="molecule type" value="Genomic_DNA"/>
</dbReference>
<dbReference type="Proteomes" id="UP000324800">
    <property type="component" value="Unassembled WGS sequence"/>
</dbReference>
<reference evidence="1 2" key="1">
    <citation type="submission" date="2019-03" db="EMBL/GenBank/DDBJ databases">
        <title>Single cell metagenomics reveals metabolic interactions within the superorganism composed of flagellate Streblomastix strix and complex community of Bacteroidetes bacteria on its surface.</title>
        <authorList>
            <person name="Treitli S.C."/>
            <person name="Kolisko M."/>
            <person name="Husnik F."/>
            <person name="Keeling P."/>
            <person name="Hampl V."/>
        </authorList>
    </citation>
    <scope>NUCLEOTIDE SEQUENCE [LARGE SCALE GENOMIC DNA]</scope>
    <source>
        <strain evidence="1">ST1C</strain>
    </source>
</reference>
<sequence length="206" mass="23171">AGEWIRLCVFPTGASVGNPFIEFKLHTMNNAVQTIRLLPYYTVNGINTVYGIFTAPTKFRSYFDIDNGIRISWFYYDSCIRQRTYFTNRMMEILTQDVVSGVLDGTKIPITYYLADGGIINNMLQVNPAGLTYTTFDNGIRIGNYNTEYSSLYQGCSTTAINTTKVGQWEISKTNDGVLTINPLSLRKQTGNMIGSLTLAFSYGFR</sequence>